<evidence type="ECO:0000313" key="16">
    <source>
        <dbReference type="Proteomes" id="UP001458880"/>
    </source>
</evidence>
<evidence type="ECO:0000256" key="2">
    <source>
        <dbReference type="ARBA" id="ARBA00004922"/>
    </source>
</evidence>
<gene>
    <name evidence="15" type="ORF">QE152_g501</name>
</gene>
<organism evidence="15 16">
    <name type="scientific">Popillia japonica</name>
    <name type="common">Japanese beetle</name>
    <dbReference type="NCBI Taxonomy" id="7064"/>
    <lineage>
        <taxon>Eukaryota</taxon>
        <taxon>Metazoa</taxon>
        <taxon>Ecdysozoa</taxon>
        <taxon>Arthropoda</taxon>
        <taxon>Hexapoda</taxon>
        <taxon>Insecta</taxon>
        <taxon>Pterygota</taxon>
        <taxon>Neoptera</taxon>
        <taxon>Endopterygota</taxon>
        <taxon>Coleoptera</taxon>
        <taxon>Polyphaga</taxon>
        <taxon>Scarabaeiformia</taxon>
        <taxon>Scarabaeidae</taxon>
        <taxon>Rutelinae</taxon>
        <taxon>Popillia</taxon>
    </lineage>
</organism>
<evidence type="ECO:0000256" key="12">
    <source>
        <dbReference type="ARBA" id="ARBA00044727"/>
    </source>
</evidence>
<protein>
    <recommendedName>
        <fullName evidence="5">Dol-P-Glc:Glc(2)Man(9)GlcNAc(2)-PP-Dol alpha-1,2-glucosyltransferase</fullName>
        <ecNumber evidence="4">2.4.1.256</ecNumber>
    </recommendedName>
</protein>
<evidence type="ECO:0000256" key="4">
    <source>
        <dbReference type="ARBA" id="ARBA00011967"/>
    </source>
</evidence>
<comment type="pathway">
    <text evidence="2">Protein modification; protein glycosylation.</text>
</comment>
<evidence type="ECO:0000256" key="14">
    <source>
        <dbReference type="SAM" id="Phobius"/>
    </source>
</evidence>
<evidence type="ECO:0000256" key="8">
    <source>
        <dbReference type="ARBA" id="ARBA00022692"/>
    </source>
</evidence>
<dbReference type="EC" id="2.4.1.256" evidence="4"/>
<feature type="transmembrane region" description="Helical" evidence="14">
    <location>
        <begin position="81"/>
        <end position="103"/>
    </location>
</feature>
<keyword evidence="6" id="KW-0328">Glycosyltransferase</keyword>
<dbReference type="Proteomes" id="UP001458880">
    <property type="component" value="Unassembled WGS sequence"/>
</dbReference>
<comment type="similarity">
    <text evidence="3">Belongs to the ALG10 glucosyltransferase family.</text>
</comment>
<comment type="subcellular location">
    <subcellularLocation>
        <location evidence="1">Endoplasmic reticulum membrane</location>
        <topology evidence="1">Multi-pass membrane protein</topology>
    </subcellularLocation>
</comment>
<dbReference type="EMBL" id="JASPKY010000003">
    <property type="protein sequence ID" value="KAK9758503.1"/>
    <property type="molecule type" value="Genomic_DNA"/>
</dbReference>
<evidence type="ECO:0000256" key="9">
    <source>
        <dbReference type="ARBA" id="ARBA00022824"/>
    </source>
</evidence>
<dbReference type="InterPro" id="IPR016900">
    <property type="entry name" value="Alg10"/>
</dbReference>
<evidence type="ECO:0000256" key="11">
    <source>
        <dbReference type="ARBA" id="ARBA00023136"/>
    </source>
</evidence>
<evidence type="ECO:0000256" key="6">
    <source>
        <dbReference type="ARBA" id="ARBA00022676"/>
    </source>
</evidence>
<dbReference type="GO" id="GO:0005789">
    <property type="term" value="C:endoplasmic reticulum membrane"/>
    <property type="evidence" value="ECO:0007669"/>
    <property type="project" value="UniProtKB-SubCell"/>
</dbReference>
<comment type="caution">
    <text evidence="15">The sequence shown here is derived from an EMBL/GenBank/DDBJ whole genome shotgun (WGS) entry which is preliminary data.</text>
</comment>
<feature type="transmembrane region" description="Helical" evidence="14">
    <location>
        <begin position="6"/>
        <end position="26"/>
    </location>
</feature>
<comment type="catalytic activity">
    <reaction evidence="13">
        <text>an alpha-D-Glc-(1-&gt;3)-alpha-D-Glc-(1-&gt;3)-alpha-D-Man-(1-&gt;2)-alpha-D-Man-(1-&gt;2)-alpha-D-Man-(1-&gt;3)-[alpha-D-Man-(1-&gt;2)-alpha-D-Man-(1-&gt;3)-[alpha-D-Man-(1-&gt;2)-alpha-D-Man-(1-&gt;6)]-alpha-D-Man-(1-&gt;6)]-beta-D-Man-(1-&gt;4)-beta-D-GlcNAc-(1-&gt;4)-alpha-D-GlcNAc-diphospho-di-trans,poly-cis-dolichol + a di-trans,poly-cis-dolichyl beta-D-glucosyl phosphate = a alpha-D-Glc-(1-&gt;2)-alpha-D-Glc-(1-&gt;3)-alpha-D-Glc-(1-&gt;3)-alpha-D-Man-(1-&gt;2)-alpha-D-Man-(1-&gt;2)-alpha-D-Man-(1-&gt;3)-[alpha-D-Man-(1-&gt;2)-alpha-D-Man-(1-&gt;3)-[alpha-D-Man-(1-&gt;2)-alpha-D-Man-(1-&gt;6)]-alpha-D-Man-(1-&gt;6)]-beta-D-Man-(1-&gt;4)-beta-D-GlcNAc-(1-&gt;4)-alpha-D-GlcNAc-diphospho-di-trans,poly-cis-dolichol + a di-trans,poly-cis-dolichyl phosphate + H(+)</text>
        <dbReference type="Rhea" id="RHEA:29543"/>
        <dbReference type="Rhea" id="RHEA-COMP:19498"/>
        <dbReference type="Rhea" id="RHEA-COMP:19502"/>
        <dbReference type="Rhea" id="RHEA-COMP:19512"/>
        <dbReference type="Rhea" id="RHEA-COMP:19522"/>
        <dbReference type="ChEBI" id="CHEBI:15378"/>
        <dbReference type="ChEBI" id="CHEBI:57525"/>
        <dbReference type="ChEBI" id="CHEBI:57683"/>
        <dbReference type="ChEBI" id="CHEBI:132522"/>
        <dbReference type="ChEBI" id="CHEBI:132523"/>
        <dbReference type="EC" id="2.4.1.256"/>
    </reaction>
    <physiologicalReaction direction="left-to-right" evidence="13">
        <dbReference type="Rhea" id="RHEA:29544"/>
    </physiologicalReaction>
</comment>
<dbReference type="PANTHER" id="PTHR12989">
    <property type="entry name" value="ALPHA-1,2-GLUCOSYLTRANSFERASE ALG10"/>
    <property type="match status" value="1"/>
</dbReference>
<evidence type="ECO:0000256" key="13">
    <source>
        <dbReference type="ARBA" id="ARBA00048064"/>
    </source>
</evidence>
<reference evidence="15 16" key="1">
    <citation type="journal article" date="2024" name="BMC Genomics">
        <title>De novo assembly and annotation of Popillia japonica's genome with initial clues to its potential as an invasive pest.</title>
        <authorList>
            <person name="Cucini C."/>
            <person name="Boschi S."/>
            <person name="Funari R."/>
            <person name="Cardaioli E."/>
            <person name="Iannotti N."/>
            <person name="Marturano G."/>
            <person name="Paoli F."/>
            <person name="Bruttini M."/>
            <person name="Carapelli A."/>
            <person name="Frati F."/>
            <person name="Nardi F."/>
        </authorList>
    </citation>
    <scope>NUCLEOTIDE SEQUENCE [LARGE SCALE GENOMIC DNA]</scope>
    <source>
        <strain evidence="15">DMR45628</strain>
    </source>
</reference>
<keyword evidence="9" id="KW-0256">Endoplasmic reticulum</keyword>
<proteinExistence type="inferred from homology"/>
<feature type="transmembrane region" description="Helical" evidence="14">
    <location>
        <begin position="137"/>
        <end position="153"/>
    </location>
</feature>
<dbReference type="AlphaFoldDB" id="A0AAW1NCB7"/>
<keyword evidence="11 14" id="KW-0472">Membrane</keyword>
<evidence type="ECO:0000256" key="10">
    <source>
        <dbReference type="ARBA" id="ARBA00022989"/>
    </source>
</evidence>
<evidence type="ECO:0000256" key="1">
    <source>
        <dbReference type="ARBA" id="ARBA00004477"/>
    </source>
</evidence>
<evidence type="ECO:0000256" key="3">
    <source>
        <dbReference type="ARBA" id="ARBA00010600"/>
    </source>
</evidence>
<evidence type="ECO:0000256" key="5">
    <source>
        <dbReference type="ARBA" id="ARBA00018512"/>
    </source>
</evidence>
<accession>A0AAW1NCB7</accession>
<dbReference type="GO" id="GO:0106073">
    <property type="term" value="F:dolichyl pyrophosphate Glc2Man9GlcNAc2 alpha-1,2-glucosyltransferase activity"/>
    <property type="evidence" value="ECO:0007669"/>
    <property type="project" value="UniProtKB-EC"/>
</dbReference>
<evidence type="ECO:0000256" key="7">
    <source>
        <dbReference type="ARBA" id="ARBA00022679"/>
    </source>
</evidence>
<feature type="transmembrane region" description="Helical" evidence="14">
    <location>
        <begin position="58"/>
        <end position="75"/>
    </location>
</feature>
<sequence>MISTNSIILTVIAFYIITSYLIFYNVHSRIEKVIDEEFHIPQGLAYCNFNFSAWDPKITTLPGLYILSTIILGPLRLCSTFWLRFVNYIVGVINLCLLIILFGGFNKNANERQRLSALLSGFNLAILPPLFFFTNLYYTDVVSLMFIILLMVFNKQNKHGLASFCGLLSVIARQTNIIWVAMMSGDYILRQFYRWCIKTKPNRKLLDRISKEDVQSLRMDNLWDLLNPSMGVSLWEIKQHTQL</sequence>
<name>A0AAW1NCB7_POPJA</name>
<dbReference type="Pfam" id="PF04922">
    <property type="entry name" value="DIE2_ALG10"/>
    <property type="match status" value="1"/>
</dbReference>
<comment type="function">
    <text evidence="12">Dol-P-Glc:Glc(2)Man(9)GlcNAc(2)-PP-Dol alpha-1,2-glucosyltransferase that operates in the biosynthetic pathway of dolichol-linked oligosaccharides, the glycan precursors employed in protein asparagine (N)-glycosylation. The assembly of dolichol-linked oligosaccharides begins on the cytosolic side of the endoplasmic reticulum membrane and finishes in its lumen. The sequential addition of sugars to dolichol pyrophosphate produces dolichol-linked oligosaccharides containing fourteen sugars, including two GlcNAcs, nine mannoses and three glucoses. Once assembled, the oligosaccharide is transferred from the lipid to nascent proteins by oligosaccharyltransferases. In the lumen of the endoplasmic reticulum, adds the third and last glucose residue from dolichyl phosphate glucose (Dol-P-Glc) onto the lipid-linked oligosaccharide intermediate Glc(2)Man(9)GlcNAc(2)-PP-Dol to produce Glc(3)Man(9)GlcNAc(2)-PP-Dol.</text>
</comment>
<keyword evidence="7" id="KW-0808">Transferase</keyword>
<dbReference type="GO" id="GO:0006488">
    <property type="term" value="P:dolichol-linked oligosaccharide biosynthetic process"/>
    <property type="evidence" value="ECO:0007669"/>
    <property type="project" value="InterPro"/>
</dbReference>
<keyword evidence="16" id="KW-1185">Reference proteome</keyword>
<keyword evidence="10 14" id="KW-1133">Transmembrane helix</keyword>
<keyword evidence="8 14" id="KW-0812">Transmembrane</keyword>
<dbReference type="PANTHER" id="PTHR12989:SF10">
    <property type="entry name" value="DOL-P-GLC:GLC(2)MAN(9)GLCNAC(2)-PP-DOL ALPHA-1,2-GLUCOSYLTRANSFERASE-RELATED"/>
    <property type="match status" value="1"/>
</dbReference>
<evidence type="ECO:0000313" key="15">
    <source>
        <dbReference type="EMBL" id="KAK9758503.1"/>
    </source>
</evidence>